<keyword evidence="2 5" id="KW-0238">DNA-binding</keyword>
<dbReference type="SUPFAM" id="SSF46689">
    <property type="entry name" value="Homeodomain-like"/>
    <property type="match status" value="1"/>
</dbReference>
<proteinExistence type="predicted"/>
<sequence>MPSPTYHLLIVLSQIQTPPSSAPSDHLPAHWNSQPSFIFTVIHLLIMSHYNDTSFYFPDVGYQNHNDSNFYFSTTDRFGWQNQHQHYILHGSSQSAVVQTGNCLQGVRQCYSTVQYPQNTIVLHFPCQAAHQHSLHQLKQVSGPSQQIAPKRMSVDEQITLGMEEFLERVQDYQQPEQSQQLISQEPRPNRGTPHTLHYQNASEIYKQPLPNHSGQLQFRLPNHSVWSQPQQFQQQITQSPHAWATLPNPDFVISPQQPPSGNSEIPTAQDSSPIKAKSETHTLEPVDQTIAETRTNYPRYAKKKFFTAYQLFELCKRFSVADRIVGEEKEELAAKIRVSPHQIAIWFKNKRNEIRKKLNPNNYKTPKYINPRLRNPRNQ</sequence>
<dbReference type="RefSeq" id="XP_003093749.2">
    <property type="nucleotide sequence ID" value="XM_003093701.2"/>
</dbReference>
<dbReference type="EMBL" id="WUAV01000006">
    <property type="protein sequence ID" value="KAF1746351.1"/>
    <property type="molecule type" value="Genomic_DNA"/>
</dbReference>
<dbReference type="GO" id="GO:0000981">
    <property type="term" value="F:DNA-binding transcription factor activity, RNA polymerase II-specific"/>
    <property type="evidence" value="ECO:0007669"/>
    <property type="project" value="InterPro"/>
</dbReference>
<dbReference type="GO" id="GO:0005634">
    <property type="term" value="C:nucleus"/>
    <property type="evidence" value="ECO:0007669"/>
    <property type="project" value="UniProtKB-SubCell"/>
</dbReference>
<dbReference type="PROSITE" id="PS50071">
    <property type="entry name" value="HOMEOBOX_2"/>
    <property type="match status" value="1"/>
</dbReference>
<evidence type="ECO:0000256" key="7">
    <source>
        <dbReference type="SAM" id="MobiDB-lite"/>
    </source>
</evidence>
<reference evidence="9 10" key="1">
    <citation type="submission" date="2019-12" db="EMBL/GenBank/DDBJ databases">
        <title>Chromosome-level assembly of the Caenorhabditis remanei genome.</title>
        <authorList>
            <person name="Teterina A.A."/>
            <person name="Willis J.H."/>
            <person name="Phillips P.C."/>
        </authorList>
    </citation>
    <scope>NUCLEOTIDE SEQUENCE [LARGE SCALE GENOMIC DNA]</scope>
    <source>
        <strain evidence="9 10">PX506</strain>
        <tissue evidence="9">Whole organism</tissue>
    </source>
</reference>
<dbReference type="SMART" id="SM00389">
    <property type="entry name" value="HOX"/>
    <property type="match status" value="1"/>
</dbReference>
<evidence type="ECO:0000256" key="4">
    <source>
        <dbReference type="ARBA" id="ARBA00023242"/>
    </source>
</evidence>
<evidence type="ECO:0000259" key="8">
    <source>
        <dbReference type="PROSITE" id="PS50071"/>
    </source>
</evidence>
<dbReference type="CDD" id="cd00086">
    <property type="entry name" value="homeodomain"/>
    <property type="match status" value="1"/>
</dbReference>
<dbReference type="GO" id="GO:0003677">
    <property type="term" value="F:DNA binding"/>
    <property type="evidence" value="ECO:0007669"/>
    <property type="project" value="UniProtKB-UniRule"/>
</dbReference>
<feature type="region of interest" description="Disordered" evidence="7">
    <location>
        <begin position="245"/>
        <end position="290"/>
    </location>
</feature>
<comment type="subcellular location">
    <subcellularLocation>
        <location evidence="1 5 6">Nucleus</location>
    </subcellularLocation>
</comment>
<accession>A0A6A5FVB7</accession>
<keyword evidence="3 5" id="KW-0371">Homeobox</keyword>
<evidence type="ECO:0000256" key="5">
    <source>
        <dbReference type="PROSITE-ProRule" id="PRU00108"/>
    </source>
</evidence>
<feature type="compositionally biased region" description="Polar residues" evidence="7">
    <location>
        <begin position="260"/>
        <end position="273"/>
    </location>
</feature>
<feature type="region of interest" description="Disordered" evidence="7">
    <location>
        <begin position="174"/>
        <end position="196"/>
    </location>
</feature>
<dbReference type="Proteomes" id="UP000483820">
    <property type="component" value="Chromosome X"/>
</dbReference>
<evidence type="ECO:0000256" key="1">
    <source>
        <dbReference type="ARBA" id="ARBA00004123"/>
    </source>
</evidence>
<evidence type="ECO:0000313" key="10">
    <source>
        <dbReference type="Proteomes" id="UP000483820"/>
    </source>
</evidence>
<dbReference type="InterPro" id="IPR017970">
    <property type="entry name" value="Homeobox_CS"/>
</dbReference>
<gene>
    <name evidence="9" type="ORF">GCK72_022804</name>
</gene>
<dbReference type="Gene3D" id="1.10.10.60">
    <property type="entry name" value="Homeodomain-like"/>
    <property type="match status" value="1"/>
</dbReference>
<feature type="region of interest" description="Disordered" evidence="7">
    <location>
        <begin position="359"/>
        <end position="380"/>
    </location>
</feature>
<dbReference type="CTD" id="9823106"/>
<feature type="DNA-binding region" description="Homeobox" evidence="5">
    <location>
        <begin position="300"/>
        <end position="359"/>
    </location>
</feature>
<organism evidence="9 10">
    <name type="scientific">Caenorhabditis remanei</name>
    <name type="common">Caenorhabditis vulgaris</name>
    <dbReference type="NCBI Taxonomy" id="31234"/>
    <lineage>
        <taxon>Eukaryota</taxon>
        <taxon>Metazoa</taxon>
        <taxon>Ecdysozoa</taxon>
        <taxon>Nematoda</taxon>
        <taxon>Chromadorea</taxon>
        <taxon>Rhabditida</taxon>
        <taxon>Rhabditina</taxon>
        <taxon>Rhabditomorpha</taxon>
        <taxon>Rhabditoidea</taxon>
        <taxon>Rhabditidae</taxon>
        <taxon>Peloderinae</taxon>
        <taxon>Caenorhabditis</taxon>
    </lineage>
</organism>
<dbReference type="InterPro" id="IPR009057">
    <property type="entry name" value="Homeodomain-like_sf"/>
</dbReference>
<dbReference type="AlphaFoldDB" id="A0A6A5FVB7"/>
<evidence type="ECO:0000313" key="9">
    <source>
        <dbReference type="EMBL" id="KAF1746351.1"/>
    </source>
</evidence>
<dbReference type="Pfam" id="PF00046">
    <property type="entry name" value="Homeodomain"/>
    <property type="match status" value="1"/>
</dbReference>
<keyword evidence="4 5" id="KW-0539">Nucleus</keyword>
<feature type="compositionally biased region" description="Low complexity" evidence="7">
    <location>
        <begin position="174"/>
        <end position="187"/>
    </location>
</feature>
<evidence type="ECO:0000256" key="2">
    <source>
        <dbReference type="ARBA" id="ARBA00023125"/>
    </source>
</evidence>
<dbReference type="PROSITE" id="PS00027">
    <property type="entry name" value="HOMEOBOX_1"/>
    <property type="match status" value="1"/>
</dbReference>
<name>A0A6A5FVB7_CAERE</name>
<dbReference type="GeneID" id="9823106"/>
<comment type="caution">
    <text evidence="9">The sequence shown here is derived from an EMBL/GenBank/DDBJ whole genome shotgun (WGS) entry which is preliminary data.</text>
</comment>
<evidence type="ECO:0000256" key="6">
    <source>
        <dbReference type="RuleBase" id="RU000682"/>
    </source>
</evidence>
<feature type="domain" description="Homeobox" evidence="8">
    <location>
        <begin position="298"/>
        <end position="358"/>
    </location>
</feature>
<evidence type="ECO:0000256" key="3">
    <source>
        <dbReference type="ARBA" id="ARBA00023155"/>
    </source>
</evidence>
<dbReference type="KEGG" id="crq:GCK72_022804"/>
<dbReference type="InterPro" id="IPR001356">
    <property type="entry name" value="HD"/>
</dbReference>
<protein>
    <recommendedName>
        <fullName evidence="8">Homeobox domain-containing protein</fullName>
    </recommendedName>
</protein>